<dbReference type="RefSeq" id="WP_090328659.1">
    <property type="nucleotide sequence ID" value="NZ_FNSL01000001.1"/>
</dbReference>
<accession>A0A1H4K7L2</accession>
<evidence type="ECO:0000256" key="4">
    <source>
        <dbReference type="ARBA" id="ARBA00023172"/>
    </source>
</evidence>
<dbReference type="InterPro" id="IPR050090">
    <property type="entry name" value="Tyrosine_recombinase_XerCD"/>
</dbReference>
<gene>
    <name evidence="7" type="ORF">SAMN05216452_2028</name>
</gene>
<dbReference type="GO" id="GO:0006310">
    <property type="term" value="P:DNA recombination"/>
    <property type="evidence" value="ECO:0007669"/>
    <property type="project" value="UniProtKB-KW"/>
</dbReference>
<keyword evidence="8" id="KW-1185">Reference proteome</keyword>
<evidence type="ECO:0000256" key="2">
    <source>
        <dbReference type="ARBA" id="ARBA00022908"/>
    </source>
</evidence>
<protein>
    <submittedName>
        <fullName evidence="7">Phage integrase family protein</fullName>
    </submittedName>
</protein>
<dbReference type="InterPro" id="IPR046668">
    <property type="entry name" value="DUF6538"/>
</dbReference>
<dbReference type="InterPro" id="IPR010998">
    <property type="entry name" value="Integrase_recombinase_N"/>
</dbReference>
<keyword evidence="4" id="KW-0233">DNA recombination</keyword>
<dbReference type="InterPro" id="IPR002104">
    <property type="entry name" value="Integrase_catalytic"/>
</dbReference>
<dbReference type="PANTHER" id="PTHR30349">
    <property type="entry name" value="PHAGE INTEGRASE-RELATED"/>
    <property type="match status" value="1"/>
</dbReference>
<dbReference type="PANTHER" id="PTHR30349:SF41">
    <property type="entry name" value="INTEGRASE_RECOMBINASE PROTEIN MJ0367-RELATED"/>
    <property type="match status" value="1"/>
</dbReference>
<reference evidence="8" key="1">
    <citation type="submission" date="2016-10" db="EMBL/GenBank/DDBJ databases">
        <authorList>
            <person name="Varghese N."/>
            <person name="Submissions S."/>
        </authorList>
    </citation>
    <scope>NUCLEOTIDE SEQUENCE [LARGE SCALE GENOMIC DNA]</scope>
    <source>
        <strain evidence="8">ES.061</strain>
    </source>
</reference>
<dbReference type="GO" id="GO:0003677">
    <property type="term" value="F:DNA binding"/>
    <property type="evidence" value="ECO:0007669"/>
    <property type="project" value="UniProtKB-KW"/>
</dbReference>
<dbReference type="GO" id="GO:0015074">
    <property type="term" value="P:DNA integration"/>
    <property type="evidence" value="ECO:0007669"/>
    <property type="project" value="UniProtKB-KW"/>
</dbReference>
<keyword evidence="3" id="KW-0238">DNA-binding</keyword>
<evidence type="ECO:0000259" key="6">
    <source>
        <dbReference type="PROSITE" id="PS51898"/>
    </source>
</evidence>
<evidence type="ECO:0000256" key="1">
    <source>
        <dbReference type="ARBA" id="ARBA00008857"/>
    </source>
</evidence>
<organism evidence="7 8">
    <name type="scientific">Nitratireductor aquibiodomus</name>
    <dbReference type="NCBI Taxonomy" id="204799"/>
    <lineage>
        <taxon>Bacteria</taxon>
        <taxon>Pseudomonadati</taxon>
        <taxon>Pseudomonadota</taxon>
        <taxon>Alphaproteobacteria</taxon>
        <taxon>Hyphomicrobiales</taxon>
        <taxon>Phyllobacteriaceae</taxon>
        <taxon>Nitratireductor</taxon>
    </lineage>
</organism>
<dbReference type="SUPFAM" id="SSF56349">
    <property type="entry name" value="DNA breaking-rejoining enzymes"/>
    <property type="match status" value="1"/>
</dbReference>
<proteinExistence type="inferred from homology"/>
<dbReference type="Proteomes" id="UP000199064">
    <property type="component" value="Unassembled WGS sequence"/>
</dbReference>
<sequence length="446" mass="50560">MANSQQYLEWHGQQWRVVVFIPRNLQGILGRTRFKQTLGTSDLKEANERKWAVVTRMKAVIAQARRAALSNNPREAEALQARLHADDEGTQYWLHDRAEKIAATEGREAATAFFNLASGKTTPLDHHTDAFLSFKAGYRLKSQGDFKRVLRWLGDWLKAEHHAATLEAVTRKTAGQFIENSLCVGRSRDKAAAYLGFLREYWKWLQKRGHADDNPWSGQELPEQSRRDRSAERDGGKRPYTDEEAATLLYGPVSDLMRPPPSLYLTDLMYIAALSGMRLEEICQLRVADCKGGTFAIHEGKTDNARRTVPIHPDLTGIISRRTKNNPDDAYLIDGLPDIPTSRDSRSDPASKAFSRYRRKVKVDERPNDKAKSNVDFHSFRRWFIRKARDAMQEPNAGFSAWTIADVVGHDDEGVKNLFKLTMSHYPGASSDNAKRALVRAVKLPT</sequence>
<dbReference type="PROSITE" id="PS51898">
    <property type="entry name" value="TYR_RECOMBINASE"/>
    <property type="match status" value="1"/>
</dbReference>
<dbReference type="Gene3D" id="1.10.443.10">
    <property type="entry name" value="Intergrase catalytic core"/>
    <property type="match status" value="1"/>
</dbReference>
<feature type="compositionally biased region" description="Basic and acidic residues" evidence="5">
    <location>
        <begin position="223"/>
        <end position="241"/>
    </location>
</feature>
<dbReference type="EMBL" id="FNSL01000001">
    <property type="protein sequence ID" value="SEB54511.1"/>
    <property type="molecule type" value="Genomic_DNA"/>
</dbReference>
<dbReference type="Pfam" id="PF20172">
    <property type="entry name" value="DUF6538"/>
    <property type="match status" value="1"/>
</dbReference>
<dbReference type="Gene3D" id="1.10.150.130">
    <property type="match status" value="1"/>
</dbReference>
<comment type="similarity">
    <text evidence="1">Belongs to the 'phage' integrase family.</text>
</comment>
<feature type="region of interest" description="Disordered" evidence="5">
    <location>
        <begin position="210"/>
        <end position="242"/>
    </location>
</feature>
<evidence type="ECO:0000256" key="5">
    <source>
        <dbReference type="SAM" id="MobiDB-lite"/>
    </source>
</evidence>
<evidence type="ECO:0000313" key="7">
    <source>
        <dbReference type="EMBL" id="SEB54511.1"/>
    </source>
</evidence>
<dbReference type="InterPro" id="IPR013762">
    <property type="entry name" value="Integrase-like_cat_sf"/>
</dbReference>
<evidence type="ECO:0000256" key="3">
    <source>
        <dbReference type="ARBA" id="ARBA00023125"/>
    </source>
</evidence>
<feature type="region of interest" description="Disordered" evidence="5">
    <location>
        <begin position="334"/>
        <end position="354"/>
    </location>
</feature>
<dbReference type="Pfam" id="PF00589">
    <property type="entry name" value="Phage_integrase"/>
    <property type="match status" value="1"/>
</dbReference>
<dbReference type="InterPro" id="IPR011010">
    <property type="entry name" value="DNA_brk_join_enz"/>
</dbReference>
<dbReference type="AlphaFoldDB" id="A0A1H4K7L2"/>
<feature type="domain" description="Tyr recombinase" evidence="6">
    <location>
        <begin position="235"/>
        <end position="440"/>
    </location>
</feature>
<evidence type="ECO:0000313" key="8">
    <source>
        <dbReference type="Proteomes" id="UP000199064"/>
    </source>
</evidence>
<keyword evidence="2" id="KW-0229">DNA integration</keyword>
<name>A0A1H4K7L2_9HYPH</name>